<feature type="signal peptide" evidence="1">
    <location>
        <begin position="1"/>
        <end position="30"/>
    </location>
</feature>
<evidence type="ECO:0000313" key="3">
    <source>
        <dbReference type="Proteomes" id="UP000006562"/>
    </source>
</evidence>
<reference evidence="3" key="2">
    <citation type="journal article" date="2011" name="J. Biotechnol.">
        <title>Genome sequence of B. amyloliquefaciens type strain DSM7(T) reveals differences to plant-associated B. amyloliquefaciens FZB42.</title>
        <authorList>
            <person name="Ruckert C."/>
            <person name="Blom J."/>
            <person name="Chen X."/>
            <person name="Reva O."/>
            <person name="Borriss R."/>
        </authorList>
    </citation>
    <scope>NUCLEOTIDE SEQUENCE [LARGE SCALE GENOMIC DNA]</scope>
    <source>
        <strain evidence="3">DSM 7</strain>
    </source>
</reference>
<dbReference type="KEGG" id="bao:BAMF_1549"/>
<dbReference type="RefSeq" id="WP_013352133.1">
    <property type="nucleotide sequence ID" value="NC_014551.1"/>
</dbReference>
<dbReference type="Proteomes" id="UP000006562">
    <property type="component" value="Chromosome"/>
</dbReference>
<accession>A0A9P1JGK6</accession>
<protein>
    <submittedName>
        <fullName evidence="2">Exported protein</fullName>
    </submittedName>
</protein>
<keyword evidence="3" id="KW-1185">Reference proteome</keyword>
<keyword evidence="1" id="KW-0732">Signal</keyword>
<dbReference type="AlphaFoldDB" id="A0A9P1JGK6"/>
<evidence type="ECO:0000313" key="2">
    <source>
        <dbReference type="EMBL" id="CBI42675.1"/>
    </source>
</evidence>
<evidence type="ECO:0000256" key="1">
    <source>
        <dbReference type="SAM" id="SignalP"/>
    </source>
</evidence>
<proteinExistence type="predicted"/>
<sequence length="205" mass="22276">MNTSFLKKTAVTAAATASAALLAFSPLDSAGAKTIQSNEPHVLQASAEKTPEDAAKLLDIINQSIYEKDGVYYFDGEKAVELGLSQEEAQIIQKLWDSSAEFLTVLSQCIEKTDGEYTFNKEKAIELGFTEKEAIIVDQLFNTLSQSLHILQSALVEDDGVYTFDQGLAEKAGAGKKEAELFAGFINSLPQELLEGIYTAFHPAE</sequence>
<reference evidence="2 3" key="1">
    <citation type="journal article" date="2011" name="Int. J. Syst. Evol. Microbiol.">
        <title>Relationship of Bacillus amyloliquefaciens clades associated with strains DSM 7T and FZB42T: a proposal for Bacillus amyloliquefaciens subsp. amyloliquefaciens subsp. nov. and Bacillus amyloliquefaciens subsp. plantarum subsp. nov. based on complete genome sequence comparisons.</title>
        <authorList>
            <person name="Borriss R."/>
            <person name="Chen X.H."/>
            <person name="Rueckert C."/>
            <person name="Blom J."/>
            <person name="Becker A."/>
            <person name="Baumgarth B."/>
            <person name="Fan B."/>
            <person name="Pukall R."/>
            <person name="Schumann P."/>
            <person name="Sproer C."/>
            <person name="Junge H."/>
            <person name="Vater J."/>
            <person name="Puhler A."/>
            <person name="Klenk H.P."/>
        </authorList>
    </citation>
    <scope>NUCLEOTIDE SEQUENCE [LARGE SCALE GENOMIC DNA]</scope>
    <source>
        <strain evidence="3">DSM 7</strain>
    </source>
</reference>
<gene>
    <name evidence="2" type="primary">ylaE</name>
    <name evidence="2" type="ordered locus">BAMF_1549</name>
</gene>
<organism evidence="2 3">
    <name type="scientific">Bacillus amyloliquefaciens (strain ATCC 23350 / DSM 7 / BCRC 11601 / CCUG 28519 / NBRC 15535 / NRRL B-14393 / F)</name>
    <dbReference type="NCBI Taxonomy" id="692420"/>
    <lineage>
        <taxon>Bacteria</taxon>
        <taxon>Bacillati</taxon>
        <taxon>Bacillota</taxon>
        <taxon>Bacilli</taxon>
        <taxon>Bacillales</taxon>
        <taxon>Bacillaceae</taxon>
        <taxon>Bacillus</taxon>
        <taxon>Bacillus amyloliquefaciens group</taxon>
    </lineage>
</organism>
<dbReference type="EMBL" id="FN597644">
    <property type="protein sequence ID" value="CBI42675.1"/>
    <property type="molecule type" value="Genomic_DNA"/>
</dbReference>
<feature type="chain" id="PRO_5040273770" evidence="1">
    <location>
        <begin position="31"/>
        <end position="205"/>
    </location>
</feature>
<name>A0A9P1JGK6_BACAS</name>